<dbReference type="AlphaFoldDB" id="A0A438FQ39"/>
<dbReference type="InterPro" id="IPR040340">
    <property type="entry name" value="CEST/Y3IP1"/>
</dbReference>
<proteinExistence type="predicted"/>
<feature type="region of interest" description="Disordered" evidence="1">
    <location>
        <begin position="54"/>
        <end position="85"/>
    </location>
</feature>
<dbReference type="Proteomes" id="UP000288805">
    <property type="component" value="Unassembled WGS sequence"/>
</dbReference>
<protein>
    <submittedName>
        <fullName evidence="2">Ycf3-interacting protein 1, chloroplastic</fullName>
    </submittedName>
</protein>
<dbReference type="GO" id="GO:0080183">
    <property type="term" value="P:response to photooxidative stress"/>
    <property type="evidence" value="ECO:0007669"/>
    <property type="project" value="InterPro"/>
</dbReference>
<comment type="caution">
    <text evidence="2">The sequence shown here is derived from an EMBL/GenBank/DDBJ whole genome shotgun (WGS) entry which is preliminary data.</text>
</comment>
<dbReference type="PANTHER" id="PTHR33672">
    <property type="entry name" value="YCF3-INTERACTING PROTEIN 1, CHLOROPLASTIC"/>
    <property type="match status" value="1"/>
</dbReference>
<reference evidence="2 3" key="1">
    <citation type="journal article" date="2018" name="PLoS Genet.">
        <title>Population sequencing reveals clonal diversity and ancestral inbreeding in the grapevine cultivar Chardonnay.</title>
        <authorList>
            <person name="Roach M.J."/>
            <person name="Johnson D.L."/>
            <person name="Bohlmann J."/>
            <person name="van Vuuren H.J."/>
            <person name="Jones S.J."/>
            <person name="Pretorius I.S."/>
            <person name="Schmidt S.A."/>
            <person name="Borneman A.R."/>
        </authorList>
    </citation>
    <scope>NUCLEOTIDE SEQUENCE [LARGE SCALE GENOMIC DNA]</scope>
    <source>
        <strain evidence="3">cv. Chardonnay</strain>
        <tissue evidence="2">Leaf</tissue>
    </source>
</reference>
<accession>A0A438FQ39</accession>
<dbReference type="PANTHER" id="PTHR33672:SF3">
    <property type="entry name" value="YCF3-INTERACTING PROTEIN 1, CHLOROPLASTIC"/>
    <property type="match status" value="1"/>
</dbReference>
<dbReference type="GO" id="GO:0048564">
    <property type="term" value="P:photosystem I assembly"/>
    <property type="evidence" value="ECO:0007669"/>
    <property type="project" value="InterPro"/>
</dbReference>
<evidence type="ECO:0000313" key="2">
    <source>
        <dbReference type="EMBL" id="RVW62053.1"/>
    </source>
</evidence>
<organism evidence="2 3">
    <name type="scientific">Vitis vinifera</name>
    <name type="common">Grape</name>
    <dbReference type="NCBI Taxonomy" id="29760"/>
    <lineage>
        <taxon>Eukaryota</taxon>
        <taxon>Viridiplantae</taxon>
        <taxon>Streptophyta</taxon>
        <taxon>Embryophyta</taxon>
        <taxon>Tracheophyta</taxon>
        <taxon>Spermatophyta</taxon>
        <taxon>Magnoliopsida</taxon>
        <taxon>eudicotyledons</taxon>
        <taxon>Gunneridae</taxon>
        <taxon>Pentapetalae</taxon>
        <taxon>rosids</taxon>
        <taxon>Vitales</taxon>
        <taxon>Vitaceae</taxon>
        <taxon>Viteae</taxon>
        <taxon>Vitis</taxon>
    </lineage>
</organism>
<dbReference type="GO" id="GO:0009535">
    <property type="term" value="C:chloroplast thylakoid membrane"/>
    <property type="evidence" value="ECO:0007669"/>
    <property type="project" value="InterPro"/>
</dbReference>
<sequence>MIMMAMGSLQLLQFHPLASSSSSSLPPLLRHHHPPSTTVSSLLVHYHSPPIRRRRTTTARGPVFVGKEETELRVSSDQQEDPSPEDLEYVLELLRKNRDMIFSEVKLTIMIEDQREVERRRLLGIEDPDAPTREDLVEALEEVNEGKVPENRIALRMLAEEMTQWPNVEVEAPKKKVSKSLYAKATDTGVDPREAAKRLNMDWDSAAEIEDPDVSDETEVPPAVDSSLAGIWSTVLSHCFSGDHRYICSIDPVLQFSAIEVLYCHLVLKRNLYALQVQWIEEFQWPSLQLFLYISLRHETDCFNEGVMCGSGNNFAIEKLFLQSLYAVTLCISHYHVLYRS</sequence>
<evidence type="ECO:0000313" key="3">
    <source>
        <dbReference type="Proteomes" id="UP000288805"/>
    </source>
</evidence>
<dbReference type="EMBL" id="QGNW01000790">
    <property type="protein sequence ID" value="RVW62053.1"/>
    <property type="molecule type" value="Genomic_DNA"/>
</dbReference>
<evidence type="ECO:0000256" key="1">
    <source>
        <dbReference type="SAM" id="MobiDB-lite"/>
    </source>
</evidence>
<gene>
    <name evidence="2" type="primary">Y3IP1_0</name>
    <name evidence="2" type="ORF">CK203_064930</name>
</gene>
<name>A0A438FQ39_VITVI</name>